<accession>A0A4Y7PSJ0</accession>
<sequence>MRNEDMVITLVPRRCIANVILIDGSLIKPSSPQPGLRSPVARLRNFCHCLCRAPVWYVPSELSSDLFFLFGLRVFVGWGVETVGRRLFPFRLPNVAILLVFSNFDTLWHTVCEPARCFLYRTTITVHHLFPHIHSLVLSLAFSTTNY</sequence>
<organism evidence="1 2">
    <name type="scientific">Rickenella mellea</name>
    <dbReference type="NCBI Taxonomy" id="50990"/>
    <lineage>
        <taxon>Eukaryota</taxon>
        <taxon>Fungi</taxon>
        <taxon>Dikarya</taxon>
        <taxon>Basidiomycota</taxon>
        <taxon>Agaricomycotina</taxon>
        <taxon>Agaricomycetes</taxon>
        <taxon>Hymenochaetales</taxon>
        <taxon>Rickenellaceae</taxon>
        <taxon>Rickenella</taxon>
    </lineage>
</organism>
<proteinExistence type="predicted"/>
<keyword evidence="2" id="KW-1185">Reference proteome</keyword>
<evidence type="ECO:0000313" key="2">
    <source>
        <dbReference type="Proteomes" id="UP000294933"/>
    </source>
</evidence>
<evidence type="ECO:0000313" key="1">
    <source>
        <dbReference type="EMBL" id="TDL18145.1"/>
    </source>
</evidence>
<dbReference type="Proteomes" id="UP000294933">
    <property type="component" value="Unassembled WGS sequence"/>
</dbReference>
<dbReference type="OrthoDB" id="36455at2759"/>
<gene>
    <name evidence="1" type="ORF">BD410DRAFT_510309</name>
</gene>
<dbReference type="VEuPathDB" id="FungiDB:BD410DRAFT_510309"/>
<reference evidence="1 2" key="1">
    <citation type="submission" date="2018-06" db="EMBL/GenBank/DDBJ databases">
        <title>A transcriptomic atlas of mushroom development highlights an independent origin of complex multicellularity.</title>
        <authorList>
            <consortium name="DOE Joint Genome Institute"/>
            <person name="Krizsan K."/>
            <person name="Almasi E."/>
            <person name="Merenyi Z."/>
            <person name="Sahu N."/>
            <person name="Viragh M."/>
            <person name="Koszo T."/>
            <person name="Mondo S."/>
            <person name="Kiss B."/>
            <person name="Balint B."/>
            <person name="Kues U."/>
            <person name="Barry K."/>
            <person name="Hegedus J.C."/>
            <person name="Henrissat B."/>
            <person name="Johnson J."/>
            <person name="Lipzen A."/>
            <person name="Ohm R."/>
            <person name="Nagy I."/>
            <person name="Pangilinan J."/>
            <person name="Yan J."/>
            <person name="Xiong Y."/>
            <person name="Grigoriev I.V."/>
            <person name="Hibbett D.S."/>
            <person name="Nagy L.G."/>
        </authorList>
    </citation>
    <scope>NUCLEOTIDE SEQUENCE [LARGE SCALE GENOMIC DNA]</scope>
    <source>
        <strain evidence="1 2">SZMC22713</strain>
    </source>
</reference>
<name>A0A4Y7PSJ0_9AGAM</name>
<dbReference type="AlphaFoldDB" id="A0A4Y7PSJ0"/>
<protein>
    <submittedName>
        <fullName evidence="1">Uncharacterized protein</fullName>
    </submittedName>
</protein>
<dbReference type="EMBL" id="ML170212">
    <property type="protein sequence ID" value="TDL18145.1"/>
    <property type="molecule type" value="Genomic_DNA"/>
</dbReference>